<comment type="pathway">
    <text evidence="1">Metabolic intermediate biosynthesis; chorismate biosynthesis; chorismate from D-erythrose 4-phosphate and phosphoenolpyruvate: step 4/7.</text>
</comment>
<proteinExistence type="predicted"/>
<sequence length="284" mass="28773">MTAAGYRLGVLGSPIAHSKSPALHLAAYRVLGLDWTYTAVETTEATLTAVVEGSSWHGLSLTMPLKQAVRPLLAEEDLIARTTGAVNTVLVDRSGAAPVLRGFNTDVAGIVRALGEVGVVTAERVEILGAGATAASALAAAAELGATRAVVTARTPAKAAALAPVAAALGLVLEVRSFAEWGAGEPAPLVISTLPGGATDGLDVPDAVVAASTLFDVAYSPWPSALARRWGVIGSPVVSGLGMLLHQALVQVRIFVGGDPGVPLAQEDEVLSAMRRAVSAAPLD</sequence>
<dbReference type="GO" id="GO:0005829">
    <property type="term" value="C:cytosol"/>
    <property type="evidence" value="ECO:0007669"/>
    <property type="project" value="TreeGrafter"/>
</dbReference>
<dbReference type="InterPro" id="IPR036291">
    <property type="entry name" value="NAD(P)-bd_dom_sf"/>
</dbReference>
<evidence type="ECO:0000259" key="3">
    <source>
        <dbReference type="Pfam" id="PF08501"/>
    </source>
</evidence>
<dbReference type="Gene3D" id="3.40.50.10860">
    <property type="entry name" value="Leucine Dehydrogenase, chain A, domain 1"/>
    <property type="match status" value="1"/>
</dbReference>
<evidence type="ECO:0000313" key="4">
    <source>
        <dbReference type="EMBL" id="AZZ55085.1"/>
    </source>
</evidence>
<dbReference type="GO" id="GO:0019632">
    <property type="term" value="P:shikimate metabolic process"/>
    <property type="evidence" value="ECO:0007669"/>
    <property type="project" value="TreeGrafter"/>
</dbReference>
<feature type="domain" description="Shikimate dehydrogenase substrate binding N-terminal" evidence="3">
    <location>
        <begin position="10"/>
        <end position="89"/>
    </location>
</feature>
<keyword evidence="2" id="KW-0028">Amino-acid biosynthesis</keyword>
<protein>
    <submittedName>
        <fullName evidence="4">Shikimate dehydrogenase</fullName>
    </submittedName>
</protein>
<organism evidence="4 5">
    <name type="scientific">Rathayibacter iranicus</name>
    <dbReference type="NCBI Taxonomy" id="59737"/>
    <lineage>
        <taxon>Bacteria</taxon>
        <taxon>Bacillati</taxon>
        <taxon>Actinomycetota</taxon>
        <taxon>Actinomycetes</taxon>
        <taxon>Micrococcales</taxon>
        <taxon>Microbacteriaceae</taxon>
        <taxon>Rathayibacter</taxon>
    </lineage>
</organism>
<evidence type="ECO:0000313" key="5">
    <source>
        <dbReference type="Proteomes" id="UP000283946"/>
    </source>
</evidence>
<dbReference type="Pfam" id="PF08501">
    <property type="entry name" value="Shikimate_dh_N"/>
    <property type="match status" value="1"/>
</dbReference>
<dbReference type="SUPFAM" id="SSF53223">
    <property type="entry name" value="Aminoacid dehydrogenase-like, N-terminal domain"/>
    <property type="match status" value="1"/>
</dbReference>
<gene>
    <name evidence="4" type="ORF">C7V51_03675</name>
</gene>
<dbReference type="GO" id="GO:0050661">
    <property type="term" value="F:NADP binding"/>
    <property type="evidence" value="ECO:0007669"/>
    <property type="project" value="TreeGrafter"/>
</dbReference>
<dbReference type="GO" id="GO:0009073">
    <property type="term" value="P:aromatic amino acid family biosynthetic process"/>
    <property type="evidence" value="ECO:0007669"/>
    <property type="project" value="UniProtKB-KW"/>
</dbReference>
<dbReference type="PANTHER" id="PTHR21089">
    <property type="entry name" value="SHIKIMATE DEHYDROGENASE"/>
    <property type="match status" value="1"/>
</dbReference>
<dbReference type="GO" id="GO:0009423">
    <property type="term" value="P:chorismate biosynthetic process"/>
    <property type="evidence" value="ECO:0007669"/>
    <property type="project" value="TreeGrafter"/>
</dbReference>
<dbReference type="InterPro" id="IPR022893">
    <property type="entry name" value="Shikimate_DH_fam"/>
</dbReference>
<dbReference type="Proteomes" id="UP000283946">
    <property type="component" value="Chromosome"/>
</dbReference>
<dbReference type="GO" id="GO:0004764">
    <property type="term" value="F:shikimate 3-dehydrogenase (NADP+) activity"/>
    <property type="evidence" value="ECO:0007669"/>
    <property type="project" value="InterPro"/>
</dbReference>
<dbReference type="KEGG" id="ria:C7V51_03675"/>
<dbReference type="EMBL" id="CP028130">
    <property type="protein sequence ID" value="AZZ55085.1"/>
    <property type="molecule type" value="Genomic_DNA"/>
</dbReference>
<reference evidence="4 5" key="1">
    <citation type="submission" date="2018-03" db="EMBL/GenBank/DDBJ databases">
        <title>Bacteriophage NCPPB3778 and a type I-E CRISPR drive the evolution of the US Biological Select Agent, Rathayibacter toxicus.</title>
        <authorList>
            <person name="Davis E.W.II."/>
            <person name="Tabima J.F."/>
            <person name="Weisberg A.J."/>
            <person name="Dantas Lopes L."/>
            <person name="Wiseman M.S."/>
            <person name="Wiseman M.S."/>
            <person name="Pupko T."/>
            <person name="Belcher M.S."/>
            <person name="Sechler A.J."/>
            <person name="Tancos M.A."/>
            <person name="Schroeder B.K."/>
            <person name="Murray T.D."/>
            <person name="Luster D.G."/>
            <person name="Schneider W.L."/>
            <person name="Rogers E."/>
            <person name="Andreote F.D."/>
            <person name="Grunwald N.J."/>
            <person name="Putnam M.L."/>
            <person name="Chang J.H."/>
        </authorList>
    </citation>
    <scope>NUCLEOTIDE SEQUENCE [LARGE SCALE GENOMIC DNA]</scope>
    <source>
        <strain evidence="4 5">NCCPB 2253</strain>
    </source>
</reference>
<dbReference type="SUPFAM" id="SSF51735">
    <property type="entry name" value="NAD(P)-binding Rossmann-fold domains"/>
    <property type="match status" value="1"/>
</dbReference>
<dbReference type="InterPro" id="IPR046346">
    <property type="entry name" value="Aminoacid_DH-like_N_sf"/>
</dbReference>
<evidence type="ECO:0000256" key="2">
    <source>
        <dbReference type="ARBA" id="ARBA00023141"/>
    </source>
</evidence>
<dbReference type="Gene3D" id="3.40.50.720">
    <property type="entry name" value="NAD(P)-binding Rossmann-like Domain"/>
    <property type="match status" value="1"/>
</dbReference>
<keyword evidence="2" id="KW-0057">Aromatic amino acid biosynthesis</keyword>
<evidence type="ECO:0000256" key="1">
    <source>
        <dbReference type="ARBA" id="ARBA00004871"/>
    </source>
</evidence>
<dbReference type="AlphaFoldDB" id="A0AAD1ADK6"/>
<accession>A0AAD1ADK6</accession>
<dbReference type="RefSeq" id="WP_104354247.1">
    <property type="nucleotide sequence ID" value="NZ_CP028130.1"/>
</dbReference>
<name>A0AAD1ADK6_9MICO</name>
<dbReference type="InterPro" id="IPR013708">
    <property type="entry name" value="Shikimate_DH-bd_N"/>
</dbReference>
<dbReference type="PANTHER" id="PTHR21089:SF1">
    <property type="entry name" value="BIFUNCTIONAL 3-DEHYDROQUINATE DEHYDRATASE_SHIKIMATE DEHYDROGENASE, CHLOROPLASTIC"/>
    <property type="match status" value="1"/>
</dbReference>